<sequence>MSDAPAGQQSGNAGACWLDSGKKFSGLISDTMRRYPSAGDVTSPPAFIRSGDNRDIEVVQHSASLSSTYSNRPLPMQALAIPGYRGHISGKVAENVHGGTFSSENQLATQALPFRSMRRTWSEPFRKQHCDSALGTGKGLEVPSRIPGYGGNIPGKLSETVHGSRFAEANATAQSLRTLNPAVTCDGWLKRGVWPVDRMHTYQWNNRFVQTGGQALFSPAQDSESLELPAKMHILAETEGQNCYCTSFAHYFWFFKLNATFICSLFG</sequence>
<accession>A0ABP0PV72</accession>
<dbReference type="Proteomes" id="UP001642464">
    <property type="component" value="Unassembled WGS sequence"/>
</dbReference>
<keyword evidence="2" id="KW-1185">Reference proteome</keyword>
<comment type="caution">
    <text evidence="1">The sequence shown here is derived from an EMBL/GenBank/DDBJ whole genome shotgun (WGS) entry which is preliminary data.</text>
</comment>
<name>A0ABP0PV72_9DINO</name>
<protein>
    <submittedName>
        <fullName evidence="1">Uncharacterized protein</fullName>
    </submittedName>
</protein>
<gene>
    <name evidence="1" type="ORF">SCF082_LOCUS38018</name>
</gene>
<evidence type="ECO:0000313" key="2">
    <source>
        <dbReference type="Proteomes" id="UP001642464"/>
    </source>
</evidence>
<organism evidence="1 2">
    <name type="scientific">Durusdinium trenchii</name>
    <dbReference type="NCBI Taxonomy" id="1381693"/>
    <lineage>
        <taxon>Eukaryota</taxon>
        <taxon>Sar</taxon>
        <taxon>Alveolata</taxon>
        <taxon>Dinophyceae</taxon>
        <taxon>Suessiales</taxon>
        <taxon>Symbiodiniaceae</taxon>
        <taxon>Durusdinium</taxon>
    </lineage>
</organism>
<evidence type="ECO:0000313" key="1">
    <source>
        <dbReference type="EMBL" id="CAK9079681.1"/>
    </source>
</evidence>
<reference evidence="1 2" key="1">
    <citation type="submission" date="2024-02" db="EMBL/GenBank/DDBJ databases">
        <authorList>
            <person name="Chen Y."/>
            <person name="Shah S."/>
            <person name="Dougan E. K."/>
            <person name="Thang M."/>
            <person name="Chan C."/>
        </authorList>
    </citation>
    <scope>NUCLEOTIDE SEQUENCE [LARGE SCALE GENOMIC DNA]</scope>
</reference>
<proteinExistence type="predicted"/>
<dbReference type="EMBL" id="CAXAMM010038640">
    <property type="protein sequence ID" value="CAK9079681.1"/>
    <property type="molecule type" value="Genomic_DNA"/>
</dbReference>